<gene>
    <name evidence="1" type="ORF">BU26DRAFT_526004</name>
</gene>
<accession>A0A6A6HRA8</accession>
<name>A0A6A6HRA8_9PLEO</name>
<dbReference type="Proteomes" id="UP000800094">
    <property type="component" value="Unassembled WGS sequence"/>
</dbReference>
<dbReference type="RefSeq" id="XP_033675545.1">
    <property type="nucleotide sequence ID" value="XM_033830642.1"/>
</dbReference>
<reference evidence="1" key="1">
    <citation type="journal article" date="2020" name="Stud. Mycol.">
        <title>101 Dothideomycetes genomes: a test case for predicting lifestyles and emergence of pathogens.</title>
        <authorList>
            <person name="Haridas S."/>
            <person name="Albert R."/>
            <person name="Binder M."/>
            <person name="Bloem J."/>
            <person name="Labutti K."/>
            <person name="Salamov A."/>
            <person name="Andreopoulos B."/>
            <person name="Baker S."/>
            <person name="Barry K."/>
            <person name="Bills G."/>
            <person name="Bluhm B."/>
            <person name="Cannon C."/>
            <person name="Castanera R."/>
            <person name="Culley D."/>
            <person name="Daum C."/>
            <person name="Ezra D."/>
            <person name="Gonzalez J."/>
            <person name="Henrissat B."/>
            <person name="Kuo A."/>
            <person name="Liang C."/>
            <person name="Lipzen A."/>
            <person name="Lutzoni F."/>
            <person name="Magnuson J."/>
            <person name="Mondo S."/>
            <person name="Nolan M."/>
            <person name="Ohm R."/>
            <person name="Pangilinan J."/>
            <person name="Park H.-J."/>
            <person name="Ramirez L."/>
            <person name="Alfaro M."/>
            <person name="Sun H."/>
            <person name="Tritt A."/>
            <person name="Yoshinaga Y."/>
            <person name="Zwiers L.-H."/>
            <person name="Turgeon B."/>
            <person name="Goodwin S."/>
            <person name="Spatafora J."/>
            <person name="Crous P."/>
            <person name="Grigoriev I."/>
        </authorList>
    </citation>
    <scope>NUCLEOTIDE SEQUENCE</scope>
    <source>
        <strain evidence="1">CBS 122368</strain>
    </source>
</reference>
<dbReference type="GeneID" id="54583972"/>
<evidence type="ECO:0000313" key="2">
    <source>
        <dbReference type="Proteomes" id="UP000800094"/>
    </source>
</evidence>
<dbReference type="SUPFAM" id="SSF52047">
    <property type="entry name" value="RNI-like"/>
    <property type="match status" value="1"/>
</dbReference>
<dbReference type="InterPro" id="IPR032675">
    <property type="entry name" value="LRR_dom_sf"/>
</dbReference>
<dbReference type="AlphaFoldDB" id="A0A6A6HRA8"/>
<dbReference type="EMBL" id="ML987217">
    <property type="protein sequence ID" value="KAF2240541.1"/>
    <property type="molecule type" value="Genomic_DNA"/>
</dbReference>
<evidence type="ECO:0000313" key="1">
    <source>
        <dbReference type="EMBL" id="KAF2240541.1"/>
    </source>
</evidence>
<proteinExistence type="predicted"/>
<dbReference type="Gene3D" id="3.80.10.10">
    <property type="entry name" value="Ribonuclease Inhibitor"/>
    <property type="match status" value="1"/>
</dbReference>
<protein>
    <submittedName>
        <fullName evidence="1">Uncharacterized protein</fullName>
    </submittedName>
</protein>
<sequence length="545" mass="63250">MLSLPTDIQLLVLDYFNLKSDLKALCLTSKAFRALALPRLYHSVVLETWSNEQKGLKRFVKSVAAGAGPHLRFTRSLAIEDIRPPAEPRPQVVCPLNFDASDLEASAADHDMDKVWNYLSLVLEMFRPNTLRTLRFISNRSLPDEMLVYLQRHQRELQHLHTSPSEYHYRQGSLFEHLRTLEVYANNSHASSSIFIDNLLRLCSGVERLSLGLRPSWTGTDQKNLCEWIPNTRFRHLKELSLFELPLRPEISLVGLLRKIDFRTLEKLTLSDCDDTDEFFYQLGKEVDNAPLSLRHMAVSVENGNCLVELLDSCKALTDLHVRSFEWPPVALLAWLNNRGSTLRTVALHLDQDDLYYDPDPFPIRAYKSFSKPSRLRYLGFQISHYDLHPGELHLENRHYDYLNEFRYLPELRVLHIRLPRRGGGWDLDRDFSQTERSGAWLAQRFANGFFAYLHSHGFCPKLTVLVVGCCLTLPFPRDLQEDEWIFPRHCFVKGYQMDVLNRSAVVGVQVPAYMVRELEPDCNLLHFDPECEWCEGFPKTPHWV</sequence>
<keyword evidence="2" id="KW-1185">Reference proteome</keyword>
<organism evidence="1 2">
    <name type="scientific">Trematosphaeria pertusa</name>
    <dbReference type="NCBI Taxonomy" id="390896"/>
    <lineage>
        <taxon>Eukaryota</taxon>
        <taxon>Fungi</taxon>
        <taxon>Dikarya</taxon>
        <taxon>Ascomycota</taxon>
        <taxon>Pezizomycotina</taxon>
        <taxon>Dothideomycetes</taxon>
        <taxon>Pleosporomycetidae</taxon>
        <taxon>Pleosporales</taxon>
        <taxon>Massarineae</taxon>
        <taxon>Trematosphaeriaceae</taxon>
        <taxon>Trematosphaeria</taxon>
    </lineage>
</organism>
<dbReference type="OrthoDB" id="3799981at2759"/>